<dbReference type="PANTHER" id="PTHR33881">
    <property type="entry name" value="NEUROGENIC LOCUS NOTCH-LIKE PROTEIN"/>
    <property type="match status" value="1"/>
</dbReference>
<dbReference type="Gramene" id="Manes.11G050600.1.v8.1">
    <property type="protein sequence ID" value="Manes.11G050600.1.v8.1.CDS"/>
    <property type="gene ID" value="Manes.11G050600.v8.1"/>
</dbReference>
<evidence type="ECO:0008006" key="4">
    <source>
        <dbReference type="Google" id="ProtNLM"/>
    </source>
</evidence>
<gene>
    <name evidence="2" type="ORF">MANES_11G050600v8</name>
</gene>
<dbReference type="AlphaFoldDB" id="A0A2C9UYQ3"/>
<feature type="chain" id="PRO_5013084473" description="EGF-like domain-containing protein" evidence="1">
    <location>
        <begin position="29"/>
        <end position="206"/>
    </location>
</feature>
<dbReference type="Proteomes" id="UP000091857">
    <property type="component" value="Chromosome 11"/>
</dbReference>
<keyword evidence="3" id="KW-1185">Reference proteome</keyword>
<name>A0A2C9UYQ3_MANES</name>
<dbReference type="PANTHER" id="PTHR33881:SF17">
    <property type="entry name" value="EGF-LIKE DOMAIN-CONTAINING PROTEIN"/>
    <property type="match status" value="1"/>
</dbReference>
<feature type="signal peptide" evidence="1">
    <location>
        <begin position="1"/>
        <end position="28"/>
    </location>
</feature>
<keyword evidence="1" id="KW-0732">Signal</keyword>
<evidence type="ECO:0000313" key="2">
    <source>
        <dbReference type="EMBL" id="OAY36813.1"/>
    </source>
</evidence>
<proteinExistence type="predicted"/>
<reference evidence="3" key="1">
    <citation type="journal article" date="2016" name="Nat. Biotechnol.">
        <title>Sequencing wild and cultivated cassava and related species reveals extensive interspecific hybridization and genetic diversity.</title>
        <authorList>
            <person name="Bredeson J.V."/>
            <person name="Lyons J.B."/>
            <person name="Prochnik S.E."/>
            <person name="Wu G.A."/>
            <person name="Ha C.M."/>
            <person name="Edsinger-Gonzales E."/>
            <person name="Grimwood J."/>
            <person name="Schmutz J."/>
            <person name="Rabbi I.Y."/>
            <person name="Egesi C."/>
            <person name="Nauluvula P."/>
            <person name="Lebot V."/>
            <person name="Ndunguru J."/>
            <person name="Mkamilo G."/>
            <person name="Bart R.S."/>
            <person name="Setter T.L."/>
            <person name="Gleadow R.M."/>
            <person name="Kulakow P."/>
            <person name="Ferguson M.E."/>
            <person name="Rounsley S."/>
            <person name="Rokhsar D.S."/>
        </authorList>
    </citation>
    <scope>NUCLEOTIDE SEQUENCE [LARGE SCALE GENOMIC DNA]</scope>
    <source>
        <strain evidence="3">cv. AM560-2</strain>
    </source>
</reference>
<accession>A0A2C9UYQ3</accession>
<protein>
    <recommendedName>
        <fullName evidence="4">EGF-like domain-containing protein</fullName>
    </recommendedName>
</protein>
<dbReference type="OrthoDB" id="1933729at2759"/>
<comment type="caution">
    <text evidence="2">The sequence shown here is derived from an EMBL/GenBank/DDBJ whole genome shotgun (WGS) entry which is preliminary data.</text>
</comment>
<dbReference type="EMBL" id="CM004397">
    <property type="protein sequence ID" value="OAY36813.1"/>
    <property type="molecule type" value="Genomic_DNA"/>
</dbReference>
<dbReference type="STRING" id="3983.A0A2C9UYQ3"/>
<evidence type="ECO:0000256" key="1">
    <source>
        <dbReference type="SAM" id="SignalP"/>
    </source>
</evidence>
<evidence type="ECO:0000313" key="3">
    <source>
        <dbReference type="Proteomes" id="UP000091857"/>
    </source>
</evidence>
<sequence length="206" mass="21599">MEKCNSNLSLFLHILLLTLFTCNPTAISQSSTSEGGLCSSVFCGQGTCNNIDTLPGFECNCYDGWNKIQIGPLTFPSCLIPNCTVDLQCGNGSPPPPPPPSLPLFPHLPNLTDPCFLIWCADGSCLSSGTGHTCQCNEGSANLLNNSELPCFQECYFGVDCHGLGFGPPLSSLPPPSGSSEASNSLRSLGVLTMIFLAAAASPTLF</sequence>
<organism evidence="2 3">
    <name type="scientific">Manihot esculenta</name>
    <name type="common">Cassava</name>
    <name type="synonym">Jatropha manihot</name>
    <dbReference type="NCBI Taxonomy" id="3983"/>
    <lineage>
        <taxon>Eukaryota</taxon>
        <taxon>Viridiplantae</taxon>
        <taxon>Streptophyta</taxon>
        <taxon>Embryophyta</taxon>
        <taxon>Tracheophyta</taxon>
        <taxon>Spermatophyta</taxon>
        <taxon>Magnoliopsida</taxon>
        <taxon>eudicotyledons</taxon>
        <taxon>Gunneridae</taxon>
        <taxon>Pentapetalae</taxon>
        <taxon>rosids</taxon>
        <taxon>fabids</taxon>
        <taxon>Malpighiales</taxon>
        <taxon>Euphorbiaceae</taxon>
        <taxon>Crotonoideae</taxon>
        <taxon>Manihoteae</taxon>
        <taxon>Manihot</taxon>
    </lineage>
</organism>